<reference evidence="9" key="1">
    <citation type="journal article" name="BMC Genomics">
        <title>Long-read sequencing and de novo genome assembly of marine medaka (Oryzias melastigma).</title>
        <authorList>
            <person name="Liang P."/>
            <person name="Saqib H.S.A."/>
            <person name="Ni X."/>
            <person name="Shen Y."/>
        </authorList>
    </citation>
    <scope>NUCLEOTIDE SEQUENCE</scope>
    <source>
        <strain evidence="9">Bigg-433</strain>
    </source>
</reference>
<comment type="caution">
    <text evidence="9">The sequence shown here is derived from an EMBL/GenBank/DDBJ whole genome shotgun (WGS) entry which is preliminary data.</text>
</comment>
<protein>
    <submittedName>
        <fullName evidence="9">Tectonic-1</fullName>
    </submittedName>
</protein>
<keyword evidence="3" id="KW-0732">Signal</keyword>
<comment type="similarity">
    <text evidence="1">Belongs to the tectonic family.</text>
</comment>
<evidence type="ECO:0000256" key="2">
    <source>
        <dbReference type="ARBA" id="ARBA00011495"/>
    </source>
</evidence>
<evidence type="ECO:0000256" key="5">
    <source>
        <dbReference type="ARBA" id="ARBA00023180"/>
    </source>
</evidence>
<dbReference type="InterPro" id="IPR040354">
    <property type="entry name" value="TCTN1-3"/>
</dbReference>
<evidence type="ECO:0000256" key="1">
    <source>
        <dbReference type="ARBA" id="ARBA00007633"/>
    </source>
</evidence>
<dbReference type="Pfam" id="PF07773">
    <property type="entry name" value="TCTN_DUF1619"/>
    <property type="match status" value="2"/>
</dbReference>
<dbReference type="GO" id="GO:1904491">
    <property type="term" value="P:protein localization to ciliary transition zone"/>
    <property type="evidence" value="ECO:0007669"/>
    <property type="project" value="TreeGrafter"/>
</dbReference>
<evidence type="ECO:0000313" key="9">
    <source>
        <dbReference type="EMBL" id="KAF6730687.1"/>
    </source>
</evidence>
<sequence length="644" mass="69188">MWRQAVTSTHTCTPHRLNKSKVNLGGSIHPFALDPDISRCTSGSKRAWEDLNFTSETTFVASTEPTVFSSTTRSSSGTELPPLPAEPLPVSGRLPTPVTAVDSLCPCDELADVCDSNCCCDADCQQEVALFTSCSVTAVSDSKQLCSRDVASYALRTRIDGFSELLTSVQKETNYDVFCIQSYNHVDGLSLPPPALPTDRNFQSLFQQFSSFMFGPQSNDQELPAEVQSSPGYQFGDVLRTADLSGGRGVFYLPAAGVTAACVDQSPAAFLKDQQSRCSRRVILESDCSSLPALSVDSYSNILLLNGKNPDAAVLPVGVSSVVLQSTEGTQSELTLGTGDDLRPVLLSNGVCARVVLKVVYVIRYGATGELVNASVSLVLGFIRDASVLLQQDFQVTFVQDGGELALRFSGNPGYVVGLPLLSGSKTTEYPFRTEEQEVPPGSLRFCSLTVFSTGISRSVELRDALSLLHGGEEELDCLRGPHRRSPVLFGLNSVSGCSLRLEDTTNCSLVSQQLLEVLRGPNYPQYVASFGNSPLNNQLDWISVQSGFSPVGEQGCSVPLSLHLEIQWTKYGSLENPQAQIVSITEIIQTNSSSLPLLTAGGSSLPVRSSVAFIPVSADALPGYRATPTINAKLPFDFFFPFV</sequence>
<dbReference type="AlphaFoldDB" id="A0A834CE25"/>
<evidence type="ECO:0000259" key="8">
    <source>
        <dbReference type="Pfam" id="PF25752"/>
    </source>
</evidence>
<organism evidence="9 10">
    <name type="scientific">Oryzias melastigma</name>
    <name type="common">Marine medaka</name>
    <dbReference type="NCBI Taxonomy" id="30732"/>
    <lineage>
        <taxon>Eukaryota</taxon>
        <taxon>Metazoa</taxon>
        <taxon>Chordata</taxon>
        <taxon>Craniata</taxon>
        <taxon>Vertebrata</taxon>
        <taxon>Euteleostomi</taxon>
        <taxon>Actinopterygii</taxon>
        <taxon>Neopterygii</taxon>
        <taxon>Teleostei</taxon>
        <taxon>Neoteleostei</taxon>
        <taxon>Acanthomorphata</taxon>
        <taxon>Ovalentaria</taxon>
        <taxon>Atherinomorphae</taxon>
        <taxon>Beloniformes</taxon>
        <taxon>Adrianichthyidae</taxon>
        <taxon>Oryziinae</taxon>
        <taxon>Oryzias</taxon>
    </lineage>
</organism>
<dbReference type="EMBL" id="WKFB01000232">
    <property type="protein sequence ID" value="KAF6730687.1"/>
    <property type="molecule type" value="Genomic_DNA"/>
</dbReference>
<name>A0A834CE25_ORYME</name>
<comment type="subunit">
    <text evidence="2">Part of the tectonic-like complex (also named B9 complex).</text>
</comment>
<feature type="domain" description="Tectonic-1-3" evidence="7">
    <location>
        <begin position="466"/>
        <end position="615"/>
    </location>
</feature>
<evidence type="ECO:0000256" key="6">
    <source>
        <dbReference type="SAM" id="MobiDB-lite"/>
    </source>
</evidence>
<feature type="domain" description="Tectonic-1-3" evidence="7">
    <location>
        <begin position="230"/>
        <end position="400"/>
    </location>
</feature>
<dbReference type="PANTHER" id="PTHR14611">
    <property type="entry name" value="TECTONIC FAMILY MEMBER"/>
    <property type="match status" value="1"/>
</dbReference>
<feature type="domain" description="Tectonic-1-3 N-terminal" evidence="8">
    <location>
        <begin position="95"/>
        <end position="192"/>
    </location>
</feature>
<dbReference type="InterPro" id="IPR057724">
    <property type="entry name" value="TCTN1-3_N"/>
</dbReference>
<dbReference type="Pfam" id="PF25752">
    <property type="entry name" value="DUF1619_N"/>
    <property type="match status" value="1"/>
</dbReference>
<dbReference type="PANTHER" id="PTHR14611:SF1">
    <property type="entry name" value="TECTONIC-1"/>
    <property type="match status" value="1"/>
</dbReference>
<keyword evidence="4" id="KW-0970">Cilium biogenesis/degradation</keyword>
<evidence type="ECO:0000313" key="10">
    <source>
        <dbReference type="Proteomes" id="UP000646548"/>
    </source>
</evidence>
<evidence type="ECO:0000256" key="3">
    <source>
        <dbReference type="ARBA" id="ARBA00022729"/>
    </source>
</evidence>
<dbReference type="Proteomes" id="UP000646548">
    <property type="component" value="Unassembled WGS sequence"/>
</dbReference>
<feature type="region of interest" description="Disordered" evidence="6">
    <location>
        <begin position="68"/>
        <end position="90"/>
    </location>
</feature>
<dbReference type="GO" id="GO:0036038">
    <property type="term" value="C:MKS complex"/>
    <property type="evidence" value="ECO:0007669"/>
    <property type="project" value="TreeGrafter"/>
</dbReference>
<accession>A0A834CE25</accession>
<dbReference type="InterPro" id="IPR011677">
    <property type="entry name" value="TCTN1-3_dom"/>
</dbReference>
<proteinExistence type="inferred from homology"/>
<dbReference type="GO" id="GO:0060271">
    <property type="term" value="P:cilium assembly"/>
    <property type="evidence" value="ECO:0007669"/>
    <property type="project" value="TreeGrafter"/>
</dbReference>
<keyword evidence="5" id="KW-0325">Glycoprotein</keyword>
<evidence type="ECO:0000259" key="7">
    <source>
        <dbReference type="Pfam" id="PF07773"/>
    </source>
</evidence>
<gene>
    <name evidence="9" type="ORF">FQA47_015782</name>
</gene>
<feature type="compositionally biased region" description="Polar residues" evidence="6">
    <location>
        <begin position="68"/>
        <end position="78"/>
    </location>
</feature>
<evidence type="ECO:0000256" key="4">
    <source>
        <dbReference type="ARBA" id="ARBA00022794"/>
    </source>
</evidence>